<feature type="domain" description="DUF6950" evidence="1">
    <location>
        <begin position="1"/>
        <end position="131"/>
    </location>
</feature>
<evidence type="ECO:0000313" key="2">
    <source>
        <dbReference type="EMBL" id="WGL99995.1"/>
    </source>
</evidence>
<proteinExistence type="predicted"/>
<reference evidence="2" key="1">
    <citation type="submission" date="2023-04" db="EMBL/GenBank/DDBJ databases">
        <title>Genome dynamics across the evolutionary transition to endosymbiosis.</title>
        <authorList>
            <person name="Siozios S."/>
            <person name="Nadal-Jimenez P."/>
            <person name="Azagi T."/>
            <person name="Sprong H."/>
            <person name="Frost C.L."/>
            <person name="Parratt S.R."/>
            <person name="Taylor G."/>
            <person name="Brettell L."/>
            <person name="Lew K.C."/>
            <person name="Croft L."/>
            <person name="King K.C."/>
            <person name="Brockhurst M.A."/>
            <person name="Hypsa V."/>
            <person name="Novakova E."/>
            <person name="Darby A.C."/>
            <person name="Hurst G.D.D."/>
        </authorList>
    </citation>
    <scope>NUCLEOTIDE SEQUENCE</scope>
    <source>
        <strain evidence="2">APv</strain>
    </source>
</reference>
<gene>
    <name evidence="2" type="ORF">QE210_08750</name>
    <name evidence="3" type="ORF">QE210_12085</name>
</gene>
<dbReference type="EMBL" id="CP123504">
    <property type="protein sequence ID" value="WGL99995.1"/>
    <property type="molecule type" value="Genomic_DNA"/>
</dbReference>
<dbReference type="AlphaFoldDB" id="A0AA95GM06"/>
<organism evidence="2 4">
    <name type="scientific">Arsenophonus nasoniae</name>
    <name type="common">son-killer infecting Nasonia vitripennis</name>
    <dbReference type="NCBI Taxonomy" id="638"/>
    <lineage>
        <taxon>Bacteria</taxon>
        <taxon>Pseudomonadati</taxon>
        <taxon>Pseudomonadota</taxon>
        <taxon>Gammaproteobacteria</taxon>
        <taxon>Enterobacterales</taxon>
        <taxon>Morganellaceae</taxon>
        <taxon>Arsenophonus</taxon>
    </lineage>
</organism>
<sequence>MRHPDWATRLPDTLRAAMSRPFSWGEHDCCLFAADCVMAVCDFDPCSEIRGRYRSKAGALRVLKNKFGSLQQGVSRFFNTIPVEQARRGYVVMFEGDEGLTLGVLWANKIWAVTDIGARPVDKIPVMAWRVE</sequence>
<dbReference type="RefSeq" id="WP_280623553.1">
    <property type="nucleotide sequence ID" value="NZ_CP123504.1"/>
</dbReference>
<dbReference type="Proteomes" id="UP001177595">
    <property type="component" value="Chromosome"/>
</dbReference>
<evidence type="ECO:0000313" key="4">
    <source>
        <dbReference type="Proteomes" id="UP001177595"/>
    </source>
</evidence>
<dbReference type="EMBL" id="CP123504">
    <property type="protein sequence ID" value="WGM00597.1"/>
    <property type="molecule type" value="Genomic_DNA"/>
</dbReference>
<accession>A0AA95GM06</accession>
<evidence type="ECO:0000259" key="1">
    <source>
        <dbReference type="Pfam" id="PF22262"/>
    </source>
</evidence>
<protein>
    <recommendedName>
        <fullName evidence="1">DUF6950 domain-containing protein</fullName>
    </recommendedName>
</protein>
<evidence type="ECO:0000313" key="3">
    <source>
        <dbReference type="EMBL" id="WGM00597.1"/>
    </source>
</evidence>
<dbReference type="Pfam" id="PF22262">
    <property type="entry name" value="DUF6950"/>
    <property type="match status" value="1"/>
</dbReference>
<name>A0AA95GM06_9GAMM</name>
<dbReference type="InterPro" id="IPR053802">
    <property type="entry name" value="DUF6950"/>
</dbReference>